<proteinExistence type="predicted"/>
<evidence type="ECO:0000256" key="5">
    <source>
        <dbReference type="SAM" id="Phobius"/>
    </source>
</evidence>
<dbReference type="Pfam" id="PF01490">
    <property type="entry name" value="Aa_trans"/>
    <property type="match status" value="2"/>
</dbReference>
<dbReference type="AlphaFoldDB" id="R7UVX6"/>
<feature type="transmembrane region" description="Helical" evidence="5">
    <location>
        <begin position="314"/>
        <end position="334"/>
    </location>
</feature>
<accession>R7UVX6</accession>
<keyword evidence="3 5" id="KW-1133">Transmembrane helix</keyword>
<evidence type="ECO:0000256" key="2">
    <source>
        <dbReference type="ARBA" id="ARBA00022692"/>
    </source>
</evidence>
<feature type="domain" description="Amino acid transporter transmembrane" evidence="6">
    <location>
        <begin position="100"/>
        <end position="470"/>
    </location>
</feature>
<dbReference type="PANTHER" id="PTHR22950">
    <property type="entry name" value="AMINO ACID TRANSPORTER"/>
    <property type="match status" value="1"/>
</dbReference>
<dbReference type="OrthoDB" id="1684102at2759"/>
<evidence type="ECO:0000259" key="6">
    <source>
        <dbReference type="Pfam" id="PF01490"/>
    </source>
</evidence>
<feature type="domain" description="Amino acid transporter transmembrane" evidence="6">
    <location>
        <begin position="16"/>
        <end position="67"/>
    </location>
</feature>
<feature type="transmembrane region" description="Helical" evidence="5">
    <location>
        <begin position="179"/>
        <end position="197"/>
    </location>
</feature>
<dbReference type="Proteomes" id="UP000014760">
    <property type="component" value="Unassembled WGS sequence"/>
</dbReference>
<evidence type="ECO:0000256" key="4">
    <source>
        <dbReference type="ARBA" id="ARBA00023136"/>
    </source>
</evidence>
<dbReference type="EnsemblMetazoa" id="CapteT200797">
    <property type="protein sequence ID" value="CapteP200797"/>
    <property type="gene ID" value="CapteG200797"/>
</dbReference>
<feature type="transmembrane region" description="Helical" evidence="5">
    <location>
        <begin position="40"/>
        <end position="57"/>
    </location>
</feature>
<reference evidence="9" key="1">
    <citation type="submission" date="2012-12" db="EMBL/GenBank/DDBJ databases">
        <authorList>
            <person name="Hellsten U."/>
            <person name="Grimwood J."/>
            <person name="Chapman J.A."/>
            <person name="Shapiro H."/>
            <person name="Aerts A."/>
            <person name="Otillar R.P."/>
            <person name="Terry A.Y."/>
            <person name="Boore J.L."/>
            <person name="Simakov O."/>
            <person name="Marletaz F."/>
            <person name="Cho S.-J."/>
            <person name="Edsinger-Gonzales E."/>
            <person name="Havlak P."/>
            <person name="Kuo D.-H."/>
            <person name="Larsson T."/>
            <person name="Lv J."/>
            <person name="Arendt D."/>
            <person name="Savage R."/>
            <person name="Osoegawa K."/>
            <person name="de Jong P."/>
            <person name="Lindberg D.R."/>
            <person name="Seaver E.C."/>
            <person name="Weisblat D.A."/>
            <person name="Putnam N.H."/>
            <person name="Grigoriev I.V."/>
            <person name="Rokhsar D.S."/>
        </authorList>
    </citation>
    <scope>NUCLEOTIDE SEQUENCE</scope>
    <source>
        <strain evidence="9">I ESC-2004</strain>
    </source>
</reference>
<dbReference type="HOGENOM" id="CLU_045035_0_0_1"/>
<keyword evidence="2 5" id="KW-0812">Transmembrane</keyword>
<dbReference type="GO" id="GO:0015179">
    <property type="term" value="F:L-amino acid transmembrane transporter activity"/>
    <property type="evidence" value="ECO:0007669"/>
    <property type="project" value="TreeGrafter"/>
</dbReference>
<keyword evidence="4 5" id="KW-0472">Membrane</keyword>
<evidence type="ECO:0000313" key="7">
    <source>
        <dbReference type="EMBL" id="ELU10484.1"/>
    </source>
</evidence>
<feature type="transmembrane region" description="Helical" evidence="5">
    <location>
        <begin position="112"/>
        <end position="139"/>
    </location>
</feature>
<feature type="transmembrane region" description="Helical" evidence="5">
    <location>
        <begin position="448"/>
        <end position="470"/>
    </location>
</feature>
<evidence type="ECO:0000256" key="3">
    <source>
        <dbReference type="ARBA" id="ARBA00022989"/>
    </source>
</evidence>
<evidence type="ECO:0000313" key="9">
    <source>
        <dbReference type="Proteomes" id="UP000014760"/>
    </source>
</evidence>
<dbReference type="STRING" id="283909.R7UVX6"/>
<feature type="transmembrane region" description="Helical" evidence="5">
    <location>
        <begin position="204"/>
        <end position="225"/>
    </location>
</feature>
<dbReference type="EMBL" id="AMQN01006033">
    <property type="status" value="NOT_ANNOTATED_CDS"/>
    <property type="molecule type" value="Genomic_DNA"/>
</dbReference>
<feature type="transmembrane region" description="Helical" evidence="5">
    <location>
        <begin position="276"/>
        <end position="294"/>
    </location>
</feature>
<sequence>MGDEFQLKSRHMVADIFNFMRALTGVGALGIPFAVKETGWLLAGVLIAFISVATCYASEKLIESKYLAIDRICENAQEKCKAKAEKEEIESKMLRLRESLSQHISLRQIGRLAMGTVAGAIFEFCCLITLFGIAINYHILFGNSLYHLVFPGDEAVSVDNATFTQNATGVRAEDSSDSLLILFVLIPLPLYMCFALFREFRHFSIISCCTTLAIILTLVVSTIFVSIDFSPGDVKPFVWTTSVVGFMQMLTAFEILPVVAYLESSMRGNHHNFQRYMRGVVTFFATLTFCYGLMGYLRYGNDVPQMISSRFERGVMSIIIDCSLMVAAVCAYAMPMNPVITFVENLIFRKAKPGQLLPKSDTESQEEPNFESSTTIGIHPSVATWKRNVVRVCVTLVGAVLAVCMRDLFAYLLAFIGALGGAPVLFIFPSLCLMKLKTRSAMSTCEWVVNAASVVFGVVMTVVGVTLVIIQTSEQISQN</sequence>
<dbReference type="OMA" id="IGTNWIG"/>
<protein>
    <recommendedName>
        <fullName evidence="6">Amino acid transporter transmembrane domain-containing protein</fullName>
    </recommendedName>
</protein>
<name>R7UVX6_CAPTE</name>
<feature type="transmembrane region" description="Helical" evidence="5">
    <location>
        <begin position="237"/>
        <end position="264"/>
    </location>
</feature>
<keyword evidence="9" id="KW-1185">Reference proteome</keyword>
<evidence type="ECO:0000256" key="1">
    <source>
        <dbReference type="ARBA" id="ARBA00004141"/>
    </source>
</evidence>
<evidence type="ECO:0000313" key="8">
    <source>
        <dbReference type="EnsemblMetazoa" id="CapteP200797"/>
    </source>
</evidence>
<reference evidence="7 9" key="2">
    <citation type="journal article" date="2013" name="Nature">
        <title>Insights into bilaterian evolution from three spiralian genomes.</title>
        <authorList>
            <person name="Simakov O."/>
            <person name="Marletaz F."/>
            <person name="Cho S.J."/>
            <person name="Edsinger-Gonzales E."/>
            <person name="Havlak P."/>
            <person name="Hellsten U."/>
            <person name="Kuo D.H."/>
            <person name="Larsson T."/>
            <person name="Lv J."/>
            <person name="Arendt D."/>
            <person name="Savage R."/>
            <person name="Osoegawa K."/>
            <person name="de Jong P."/>
            <person name="Grimwood J."/>
            <person name="Chapman J.A."/>
            <person name="Shapiro H."/>
            <person name="Aerts A."/>
            <person name="Otillar R.P."/>
            <person name="Terry A.Y."/>
            <person name="Boore J.L."/>
            <person name="Grigoriev I.V."/>
            <person name="Lindberg D.R."/>
            <person name="Seaver E.C."/>
            <person name="Weisblat D.A."/>
            <person name="Putnam N.H."/>
            <person name="Rokhsar D.S."/>
        </authorList>
    </citation>
    <scope>NUCLEOTIDE SEQUENCE</scope>
    <source>
        <strain evidence="7 9">I ESC-2004</strain>
    </source>
</reference>
<gene>
    <name evidence="7" type="ORF">CAPTEDRAFT_200797</name>
</gene>
<feature type="transmembrane region" description="Helical" evidence="5">
    <location>
        <begin position="408"/>
        <end position="428"/>
    </location>
</feature>
<dbReference type="EMBL" id="KB297448">
    <property type="protein sequence ID" value="ELU10484.1"/>
    <property type="molecule type" value="Genomic_DNA"/>
</dbReference>
<organism evidence="7">
    <name type="scientific">Capitella teleta</name>
    <name type="common">Polychaete worm</name>
    <dbReference type="NCBI Taxonomy" id="283909"/>
    <lineage>
        <taxon>Eukaryota</taxon>
        <taxon>Metazoa</taxon>
        <taxon>Spiralia</taxon>
        <taxon>Lophotrochozoa</taxon>
        <taxon>Annelida</taxon>
        <taxon>Polychaeta</taxon>
        <taxon>Sedentaria</taxon>
        <taxon>Scolecida</taxon>
        <taxon>Capitellidae</taxon>
        <taxon>Capitella</taxon>
    </lineage>
</organism>
<dbReference type="GO" id="GO:0005774">
    <property type="term" value="C:vacuolar membrane"/>
    <property type="evidence" value="ECO:0007669"/>
    <property type="project" value="TreeGrafter"/>
</dbReference>
<comment type="subcellular location">
    <subcellularLocation>
        <location evidence="1">Membrane</location>
        <topology evidence="1">Multi-pass membrane protein</topology>
    </subcellularLocation>
</comment>
<feature type="transmembrane region" description="Helical" evidence="5">
    <location>
        <begin position="12"/>
        <end position="34"/>
    </location>
</feature>
<dbReference type="PANTHER" id="PTHR22950:SF700">
    <property type="entry name" value="AMINO ACID TRANSPORTER TRANSMEMBRANE DOMAIN-CONTAINING PROTEIN"/>
    <property type="match status" value="1"/>
</dbReference>
<reference evidence="8" key="3">
    <citation type="submission" date="2015-06" db="UniProtKB">
        <authorList>
            <consortium name="EnsemblMetazoa"/>
        </authorList>
    </citation>
    <scope>IDENTIFICATION</scope>
</reference>
<dbReference type="InterPro" id="IPR013057">
    <property type="entry name" value="AA_transpt_TM"/>
</dbReference>